<accession>A0A9P7RYA1</accession>
<evidence type="ECO:0000313" key="2">
    <source>
        <dbReference type="EMBL" id="KAG7091920.1"/>
    </source>
</evidence>
<keyword evidence="3" id="KW-1185">Reference proteome</keyword>
<evidence type="ECO:0000313" key="3">
    <source>
        <dbReference type="Proteomes" id="UP001049176"/>
    </source>
</evidence>
<dbReference type="GeneID" id="66077391"/>
<dbReference type="OrthoDB" id="3246254at2759"/>
<comment type="caution">
    <text evidence="2">The sequence shown here is derived from an EMBL/GenBank/DDBJ whole genome shotgun (WGS) entry which is preliminary data.</text>
</comment>
<feature type="compositionally biased region" description="Polar residues" evidence="1">
    <location>
        <begin position="88"/>
        <end position="105"/>
    </location>
</feature>
<name>A0A9P7RYA1_9AGAR</name>
<dbReference type="AlphaFoldDB" id="A0A9P7RYA1"/>
<feature type="compositionally biased region" description="Low complexity" evidence="1">
    <location>
        <begin position="36"/>
        <end position="46"/>
    </location>
</feature>
<dbReference type="Proteomes" id="UP001049176">
    <property type="component" value="Chromosome 5"/>
</dbReference>
<dbReference type="KEGG" id="more:E1B28_008315"/>
<gene>
    <name evidence="2" type="ORF">E1B28_008315</name>
</gene>
<feature type="region of interest" description="Disordered" evidence="1">
    <location>
        <begin position="1"/>
        <end position="197"/>
    </location>
</feature>
<feature type="compositionally biased region" description="Gly residues" evidence="1">
    <location>
        <begin position="60"/>
        <end position="75"/>
    </location>
</feature>
<dbReference type="EMBL" id="CM032185">
    <property type="protein sequence ID" value="KAG7091920.1"/>
    <property type="molecule type" value="Genomic_DNA"/>
</dbReference>
<evidence type="ECO:0000256" key="1">
    <source>
        <dbReference type="SAM" id="MobiDB-lite"/>
    </source>
</evidence>
<sequence length="468" mass="51028">MLEEIRGAAAPSGGNKAQWKLVSRKKRHRSFDNHHSQTTHSDSSSNAPSIYDAGTNPHGGCEGTGGGSRAGGSHGRGTSEQMKDVGTESVNVSTRHTPSSPSVSAIGSGPPVKSTSQNLNFNPSNTQVTGTPFTPAHLAGPAPIRPKNSPSCAPMPAPVTGTSSTPPFPSTPAAPGEHQPLPVSNSHPDPPARTVDTNDPKLIIKYLVLLPRPSSCEDVEYQVECPESLNIDQSLHKRIRTLISSLTYIITTDPSNVAAVAISTTPNSTTTSLVTRIYFTFNRTINGILQRAKKHLSDVLHHIQGCVNCSSSPSSPSAFPTKSTQMVSLIYRLHKFGFEAFKAKVKKGDPEHKDYLNPLLRLIKNEQKSIRENKSTYGAKSRNPHRGLLFTMESVVKISRKKVTDFKEADAEELLRVFLFLVELKFIPDINEPSDYEHLREIDDNLGKSPVTYPLALVQLNIIHRYCH</sequence>
<proteinExistence type="predicted"/>
<feature type="compositionally biased region" description="Polar residues" evidence="1">
    <location>
        <begin position="113"/>
        <end position="132"/>
    </location>
</feature>
<dbReference type="RefSeq" id="XP_043008390.1">
    <property type="nucleotide sequence ID" value="XM_043153106.1"/>
</dbReference>
<reference evidence="2" key="1">
    <citation type="journal article" date="2021" name="Genome Biol. Evol.">
        <title>The assembled and annotated genome of the fairy-ring fungus Marasmius oreades.</title>
        <authorList>
            <person name="Hiltunen M."/>
            <person name="Ament-Velasquez S.L."/>
            <person name="Johannesson H."/>
        </authorList>
    </citation>
    <scope>NUCLEOTIDE SEQUENCE</scope>
    <source>
        <strain evidence="2">03SP1</strain>
    </source>
</reference>
<protein>
    <submittedName>
        <fullName evidence="2">Uncharacterized protein</fullName>
    </submittedName>
</protein>
<organism evidence="2 3">
    <name type="scientific">Marasmius oreades</name>
    <name type="common">fairy-ring Marasmius</name>
    <dbReference type="NCBI Taxonomy" id="181124"/>
    <lineage>
        <taxon>Eukaryota</taxon>
        <taxon>Fungi</taxon>
        <taxon>Dikarya</taxon>
        <taxon>Basidiomycota</taxon>
        <taxon>Agaricomycotina</taxon>
        <taxon>Agaricomycetes</taxon>
        <taxon>Agaricomycetidae</taxon>
        <taxon>Agaricales</taxon>
        <taxon>Marasmiineae</taxon>
        <taxon>Marasmiaceae</taxon>
        <taxon>Marasmius</taxon>
    </lineage>
</organism>